<sequence>MLYLFIYQTAPSIIFAITDKGLLFIPNALIVLFQVLEHDNKTKDPPPTVRRSVGLYEDNGFLAYDKQTGVIDLVEVPGEKTWSTGKWIRHVLCNAARNKVRALRGSYFISNSFASLNSAIDRLTLSISLSKI</sequence>
<dbReference type="EMBL" id="AMFJ01000292">
    <property type="protein sequence ID" value="EKE28762.1"/>
    <property type="molecule type" value="Genomic_DNA"/>
</dbReference>
<evidence type="ECO:0000313" key="1">
    <source>
        <dbReference type="EMBL" id="EKE28762.1"/>
    </source>
</evidence>
<comment type="caution">
    <text evidence="1">The sequence shown here is derived from an EMBL/GenBank/DDBJ whole genome shotgun (WGS) entry which is preliminary data.</text>
</comment>
<dbReference type="AlphaFoldDB" id="K2G376"/>
<reference evidence="1" key="1">
    <citation type="journal article" date="2012" name="Science">
        <title>Fermentation, hydrogen, and sulfur metabolism in multiple uncultivated bacterial phyla.</title>
        <authorList>
            <person name="Wrighton K.C."/>
            <person name="Thomas B.C."/>
            <person name="Sharon I."/>
            <person name="Miller C.S."/>
            <person name="Castelle C.J."/>
            <person name="VerBerkmoes N.C."/>
            <person name="Wilkins M.J."/>
            <person name="Hettich R.L."/>
            <person name="Lipton M.S."/>
            <person name="Williams K.H."/>
            <person name="Long P.E."/>
            <person name="Banfield J.F."/>
        </authorList>
    </citation>
    <scope>NUCLEOTIDE SEQUENCE [LARGE SCALE GENOMIC DNA]</scope>
</reference>
<gene>
    <name evidence="1" type="ORF">ACD_3C00018G0011</name>
</gene>
<accession>K2G376</accession>
<protein>
    <submittedName>
        <fullName evidence="1">Uncharacterized protein</fullName>
    </submittedName>
</protein>
<name>K2G376_9BACT</name>
<proteinExistence type="predicted"/>
<organism evidence="1">
    <name type="scientific">uncultured bacterium</name>
    <name type="common">gcode 4</name>
    <dbReference type="NCBI Taxonomy" id="1234023"/>
    <lineage>
        <taxon>Bacteria</taxon>
        <taxon>environmental samples</taxon>
    </lineage>
</organism>